<dbReference type="InterPro" id="IPR035647">
    <property type="entry name" value="EFG_III/V"/>
</dbReference>
<keyword evidence="1" id="KW-0547">Nucleotide-binding</keyword>
<dbReference type="SUPFAM" id="SSF54211">
    <property type="entry name" value="Ribosomal protein S5 domain 2-like"/>
    <property type="match status" value="1"/>
</dbReference>
<dbReference type="FunFam" id="3.30.70.870:FF:000005">
    <property type="entry name" value="Ribosome-releasing factor 2, mitochondrial"/>
    <property type="match status" value="1"/>
</dbReference>
<dbReference type="SUPFAM" id="SSF52540">
    <property type="entry name" value="P-loop containing nucleoside triphosphate hydrolases"/>
    <property type="match status" value="1"/>
</dbReference>
<dbReference type="CDD" id="cd03713">
    <property type="entry name" value="EFG_mtEFG_C"/>
    <property type="match status" value="1"/>
</dbReference>
<dbReference type="SUPFAM" id="SSF54980">
    <property type="entry name" value="EF-G C-terminal domain-like"/>
    <property type="match status" value="2"/>
</dbReference>
<feature type="domain" description="Tr-type G" evidence="5">
    <location>
        <begin position="35"/>
        <end position="316"/>
    </location>
</feature>
<dbReference type="InterPro" id="IPR000795">
    <property type="entry name" value="T_Tr_GTP-bd_dom"/>
</dbReference>
<dbReference type="Proteomes" id="UP000019118">
    <property type="component" value="Unassembled WGS sequence"/>
</dbReference>
<dbReference type="SUPFAM" id="SSF50447">
    <property type="entry name" value="Translation proteins"/>
    <property type="match status" value="1"/>
</dbReference>
<dbReference type="PANTHER" id="PTHR43261">
    <property type="entry name" value="TRANSLATION ELONGATION FACTOR G-RELATED"/>
    <property type="match status" value="1"/>
</dbReference>
<dbReference type="CTD" id="42670"/>
<keyword evidence="2" id="KW-0648">Protein biosynthesis</keyword>
<dbReference type="FunFam" id="3.40.50.300:FF:000514">
    <property type="entry name" value="Ribosome-releasing factor 2, mitochondrial"/>
    <property type="match status" value="1"/>
</dbReference>
<dbReference type="Gene3D" id="3.40.50.300">
    <property type="entry name" value="P-loop containing nucleotide triphosphate hydrolases"/>
    <property type="match status" value="1"/>
</dbReference>
<reference evidence="6" key="2">
    <citation type="submission" date="2024-08" db="UniProtKB">
        <authorList>
            <consortium name="EnsemblMetazoa"/>
        </authorList>
    </citation>
    <scope>IDENTIFICATION</scope>
</reference>
<keyword evidence="4" id="KW-0342">GTP-binding</keyword>
<evidence type="ECO:0000313" key="6">
    <source>
        <dbReference type="EnsemblMetazoa" id="XP_019755163.1"/>
    </source>
</evidence>
<evidence type="ECO:0000313" key="7">
    <source>
        <dbReference type="Proteomes" id="UP000019118"/>
    </source>
</evidence>
<dbReference type="InterPro" id="IPR005225">
    <property type="entry name" value="Small_GTP-bd"/>
</dbReference>
<dbReference type="GO" id="GO:0032790">
    <property type="term" value="P:ribosome disassembly"/>
    <property type="evidence" value="ECO:0007669"/>
    <property type="project" value="TreeGrafter"/>
</dbReference>
<dbReference type="Pfam" id="PF00679">
    <property type="entry name" value="EFG_C"/>
    <property type="match status" value="1"/>
</dbReference>
<dbReference type="Pfam" id="PF00009">
    <property type="entry name" value="GTP_EFTU"/>
    <property type="match status" value="1"/>
</dbReference>
<dbReference type="InterPro" id="IPR035649">
    <property type="entry name" value="EFG_V"/>
</dbReference>
<protein>
    <recommendedName>
        <fullName evidence="5">Tr-type G domain-containing protein</fullName>
    </recommendedName>
</protein>
<dbReference type="NCBIfam" id="TIGR00231">
    <property type="entry name" value="small_GTP"/>
    <property type="match status" value="1"/>
</dbReference>
<evidence type="ECO:0000256" key="3">
    <source>
        <dbReference type="ARBA" id="ARBA00023128"/>
    </source>
</evidence>
<dbReference type="InterPro" id="IPR053905">
    <property type="entry name" value="EF-G-like_DII"/>
</dbReference>
<dbReference type="InterPro" id="IPR041095">
    <property type="entry name" value="EFG_II"/>
</dbReference>
<reference evidence="7" key="1">
    <citation type="journal article" date="2013" name="Genome Biol.">
        <title>Draft genome of the mountain pine beetle, Dendroctonus ponderosae Hopkins, a major forest pest.</title>
        <authorList>
            <person name="Keeling C.I."/>
            <person name="Yuen M.M."/>
            <person name="Liao N.Y."/>
            <person name="Docking T.R."/>
            <person name="Chan S.K."/>
            <person name="Taylor G.A."/>
            <person name="Palmquist D.L."/>
            <person name="Jackman S.D."/>
            <person name="Nguyen A."/>
            <person name="Li M."/>
            <person name="Henderson H."/>
            <person name="Janes J.K."/>
            <person name="Zhao Y."/>
            <person name="Pandoh P."/>
            <person name="Moore R."/>
            <person name="Sperling F.A."/>
            <person name="Huber D.P."/>
            <person name="Birol I."/>
            <person name="Jones S.J."/>
            <person name="Bohlmann J."/>
        </authorList>
    </citation>
    <scope>NUCLEOTIDE SEQUENCE</scope>
</reference>
<dbReference type="SMART" id="SM00838">
    <property type="entry name" value="EFG_C"/>
    <property type="match status" value="1"/>
</dbReference>
<dbReference type="Gene3D" id="3.30.70.870">
    <property type="entry name" value="Elongation Factor G (Translational Gtpase), domain 3"/>
    <property type="match status" value="1"/>
</dbReference>
<dbReference type="EnsemblMetazoa" id="XM_019899604.1">
    <property type="protein sequence ID" value="XP_019755163.1"/>
    <property type="gene ID" value="LOC109534053"/>
</dbReference>
<dbReference type="InterPro" id="IPR020568">
    <property type="entry name" value="Ribosomal_Su5_D2-typ_SF"/>
</dbReference>
<dbReference type="GeneID" id="109534053"/>
<dbReference type="Gene3D" id="2.40.30.10">
    <property type="entry name" value="Translation factors"/>
    <property type="match status" value="1"/>
</dbReference>
<evidence type="ECO:0000259" key="5">
    <source>
        <dbReference type="PROSITE" id="PS51722"/>
    </source>
</evidence>
<evidence type="ECO:0000256" key="1">
    <source>
        <dbReference type="ARBA" id="ARBA00022741"/>
    </source>
</evidence>
<dbReference type="InterPro" id="IPR027417">
    <property type="entry name" value="P-loop_NTPase"/>
</dbReference>
<keyword evidence="7" id="KW-1185">Reference proteome</keyword>
<dbReference type="InterPro" id="IPR000640">
    <property type="entry name" value="EFG_V-like"/>
</dbReference>
<dbReference type="FunFam" id="3.30.70.240:FF:000001">
    <property type="entry name" value="Elongation factor G"/>
    <property type="match status" value="1"/>
</dbReference>
<dbReference type="Pfam" id="PF14492">
    <property type="entry name" value="EFG_III"/>
    <property type="match status" value="1"/>
</dbReference>
<dbReference type="PANTHER" id="PTHR43261:SF1">
    <property type="entry name" value="RIBOSOME-RELEASING FACTOR 2, MITOCHONDRIAL"/>
    <property type="match status" value="1"/>
</dbReference>
<sequence length="744" mass="82310">MNFTQKVAKLKLSLVITRRICKHYSTVKLPHSDISKIRNIGISAHIDAGKTTTTERMLFYSGLIDHMGEVHDGNTFTDFMDQERERGITITSAAVTFFWKNHQFNLIDTPGHIDFTMEVEQTLNVLDGVVMILDGSAGVEAQTLTVWRQADCYNLPRIIYVNKMDRADSDINMCCSSIEKKFDLAALLLQLPARAGGKLTGVVDVLSLELFQYGNSRAKGVSVVDLSEETHPQLFADAQQARVRLIEQLTEHDDELANKVIASESFETVSSQEIIKALQKVTQDRVAVPVVLGSSYKNIGVQNLMDAVIHYLPTPQRSSKIFSAFEDAFCGRAFKVKHDKQKGPLVFVRLYNGSIRKGQKIFSVQRSESEQVGRLYVAYADDFQEVESLGSGNIAVLSGLKKTLSGDLVTTSQTAYDRAGKNVLKAQKKSDAPLQVSADSLFGVGARIPEPVFFCSIEPPSMSSQQALDQALTELQREDPSLRVSYNAETGQTVLAGMGELHLEIIRDRILKEYKVDADLGPLQIAYREAPLDSVTESTTVDIKIGSHKNHVLVKMSLIPTVNYTSEDLLKFDKNADNASNISAIYPKHLQAIRQGVTVGLAQGPKINSQVINTHVMLHWFEVGRGTSETIIASTVTQLVQKLVKLSGTRILEPVMALEIVTPPEHLSSIMADLSRRRTNINSVTMRGKAQVVTASVPLAELLGYSSDLRIISSGTAMFTTEFEEYRRMSSSDEEEAIRSVRGF</sequence>
<dbReference type="Pfam" id="PF22042">
    <property type="entry name" value="EF-G_D2"/>
    <property type="match status" value="1"/>
</dbReference>
<proteinExistence type="predicted"/>
<dbReference type="InterPro" id="IPR014721">
    <property type="entry name" value="Ribsml_uS5_D2-typ_fold_subgr"/>
</dbReference>
<dbReference type="GO" id="GO:0032543">
    <property type="term" value="P:mitochondrial translation"/>
    <property type="evidence" value="ECO:0007669"/>
    <property type="project" value="TreeGrafter"/>
</dbReference>
<dbReference type="InterPro" id="IPR009000">
    <property type="entry name" value="Transl_B-barrel_sf"/>
</dbReference>
<evidence type="ECO:0000256" key="2">
    <source>
        <dbReference type="ARBA" id="ARBA00022917"/>
    </source>
</evidence>
<dbReference type="Gene3D" id="3.30.230.10">
    <property type="match status" value="1"/>
</dbReference>
<dbReference type="InterPro" id="IPR031157">
    <property type="entry name" value="G_TR_CS"/>
</dbReference>
<dbReference type="GO" id="GO:0005525">
    <property type="term" value="F:GTP binding"/>
    <property type="evidence" value="ECO:0007669"/>
    <property type="project" value="UniProtKB-KW"/>
</dbReference>
<dbReference type="GO" id="GO:0005759">
    <property type="term" value="C:mitochondrial matrix"/>
    <property type="evidence" value="ECO:0007669"/>
    <property type="project" value="UniProtKB-ARBA"/>
</dbReference>
<dbReference type="PROSITE" id="PS00301">
    <property type="entry name" value="G_TR_1"/>
    <property type="match status" value="1"/>
</dbReference>
<dbReference type="PRINTS" id="PR00315">
    <property type="entry name" value="ELONGATNFCT"/>
</dbReference>
<keyword evidence="3" id="KW-0496">Mitochondrion</keyword>
<evidence type="ECO:0000256" key="4">
    <source>
        <dbReference type="ARBA" id="ARBA00023134"/>
    </source>
</evidence>
<dbReference type="InterPro" id="IPR009022">
    <property type="entry name" value="EFG_III"/>
</dbReference>
<dbReference type="CDD" id="cd16262">
    <property type="entry name" value="EFG_III"/>
    <property type="match status" value="1"/>
</dbReference>
<dbReference type="PROSITE" id="PS51722">
    <property type="entry name" value="G_TR_2"/>
    <property type="match status" value="1"/>
</dbReference>
<dbReference type="GO" id="GO:0003924">
    <property type="term" value="F:GTPase activity"/>
    <property type="evidence" value="ECO:0007669"/>
    <property type="project" value="InterPro"/>
</dbReference>
<organism evidence="6 7">
    <name type="scientific">Dendroctonus ponderosae</name>
    <name type="common">Mountain pine beetle</name>
    <dbReference type="NCBI Taxonomy" id="77166"/>
    <lineage>
        <taxon>Eukaryota</taxon>
        <taxon>Metazoa</taxon>
        <taxon>Ecdysozoa</taxon>
        <taxon>Arthropoda</taxon>
        <taxon>Hexapoda</taxon>
        <taxon>Insecta</taxon>
        <taxon>Pterygota</taxon>
        <taxon>Neoptera</taxon>
        <taxon>Endopterygota</taxon>
        <taxon>Coleoptera</taxon>
        <taxon>Polyphaga</taxon>
        <taxon>Cucujiformia</taxon>
        <taxon>Curculionidae</taxon>
        <taxon>Scolytinae</taxon>
        <taxon>Dendroctonus</taxon>
    </lineage>
</organism>
<dbReference type="KEGG" id="dpa:109534053"/>
<accession>A0AAR5P1Z9</accession>
<dbReference type="AlphaFoldDB" id="A0AAR5P1Z9"/>
<name>A0AAR5P1Z9_DENPD</name>
<dbReference type="Gene3D" id="3.30.70.240">
    <property type="match status" value="1"/>
</dbReference>